<organism evidence="2 3">
    <name type="scientific">Dreissena polymorpha</name>
    <name type="common">Zebra mussel</name>
    <name type="synonym">Mytilus polymorpha</name>
    <dbReference type="NCBI Taxonomy" id="45954"/>
    <lineage>
        <taxon>Eukaryota</taxon>
        <taxon>Metazoa</taxon>
        <taxon>Spiralia</taxon>
        <taxon>Lophotrochozoa</taxon>
        <taxon>Mollusca</taxon>
        <taxon>Bivalvia</taxon>
        <taxon>Autobranchia</taxon>
        <taxon>Heteroconchia</taxon>
        <taxon>Euheterodonta</taxon>
        <taxon>Imparidentia</taxon>
        <taxon>Neoheterodontei</taxon>
        <taxon>Myida</taxon>
        <taxon>Dreissenoidea</taxon>
        <taxon>Dreissenidae</taxon>
        <taxon>Dreissena</taxon>
    </lineage>
</organism>
<protein>
    <submittedName>
        <fullName evidence="2">Uncharacterized protein</fullName>
    </submittedName>
</protein>
<name>A0A9D4JQH3_DREPO</name>
<proteinExistence type="predicted"/>
<reference evidence="2" key="2">
    <citation type="submission" date="2020-11" db="EMBL/GenBank/DDBJ databases">
        <authorList>
            <person name="McCartney M.A."/>
            <person name="Auch B."/>
            <person name="Kono T."/>
            <person name="Mallez S."/>
            <person name="Becker A."/>
            <person name="Gohl D.M."/>
            <person name="Silverstein K.A.T."/>
            <person name="Koren S."/>
            <person name="Bechman K.B."/>
            <person name="Herman A."/>
            <person name="Abrahante J.E."/>
            <person name="Garbe J."/>
        </authorList>
    </citation>
    <scope>NUCLEOTIDE SEQUENCE</scope>
    <source>
        <strain evidence="2">Duluth1</strain>
        <tissue evidence="2">Whole animal</tissue>
    </source>
</reference>
<reference evidence="2" key="1">
    <citation type="journal article" date="2019" name="bioRxiv">
        <title>The Genome of the Zebra Mussel, Dreissena polymorpha: A Resource for Invasive Species Research.</title>
        <authorList>
            <person name="McCartney M.A."/>
            <person name="Auch B."/>
            <person name="Kono T."/>
            <person name="Mallez S."/>
            <person name="Zhang Y."/>
            <person name="Obille A."/>
            <person name="Becker A."/>
            <person name="Abrahante J.E."/>
            <person name="Garbe J."/>
            <person name="Badalamenti J.P."/>
            <person name="Herman A."/>
            <person name="Mangelson H."/>
            <person name="Liachko I."/>
            <person name="Sullivan S."/>
            <person name="Sone E.D."/>
            <person name="Koren S."/>
            <person name="Silverstein K.A.T."/>
            <person name="Beckman K.B."/>
            <person name="Gohl D.M."/>
        </authorList>
    </citation>
    <scope>NUCLEOTIDE SEQUENCE</scope>
    <source>
        <strain evidence="2">Duluth1</strain>
        <tissue evidence="2">Whole animal</tissue>
    </source>
</reference>
<evidence type="ECO:0000256" key="1">
    <source>
        <dbReference type="SAM" id="MobiDB-lite"/>
    </source>
</evidence>
<evidence type="ECO:0000313" key="3">
    <source>
        <dbReference type="Proteomes" id="UP000828390"/>
    </source>
</evidence>
<dbReference type="Proteomes" id="UP000828390">
    <property type="component" value="Unassembled WGS sequence"/>
</dbReference>
<feature type="region of interest" description="Disordered" evidence="1">
    <location>
        <begin position="63"/>
        <end position="94"/>
    </location>
</feature>
<gene>
    <name evidence="2" type="ORF">DPMN_122372</name>
</gene>
<accession>A0A9D4JQH3</accession>
<comment type="caution">
    <text evidence="2">The sequence shown here is derived from an EMBL/GenBank/DDBJ whole genome shotgun (WGS) entry which is preliminary data.</text>
</comment>
<dbReference type="AlphaFoldDB" id="A0A9D4JQH3"/>
<evidence type="ECO:0000313" key="2">
    <source>
        <dbReference type="EMBL" id="KAH3820626.1"/>
    </source>
</evidence>
<keyword evidence="3" id="KW-1185">Reference proteome</keyword>
<dbReference type="EMBL" id="JAIWYP010000005">
    <property type="protein sequence ID" value="KAH3820626.1"/>
    <property type="molecule type" value="Genomic_DNA"/>
</dbReference>
<sequence>MDSERHKYRYSIPLNVARIRGHRSPGTDQSNKHVLYDRIYDDFRLYGSRTAYRSKDLTQSEDNLPKLYNSKAMPPLGDVRENTRQYQSTVNSCP</sequence>
<feature type="compositionally biased region" description="Polar residues" evidence="1">
    <location>
        <begin position="84"/>
        <end position="94"/>
    </location>
</feature>